<sequence length="74" mass="8728">MHLIKHKSEATKFIQYFLKFIQTQFGKCIKGIHSDNAEELAPTHIKWGLSIVVSDHSSIDLLRRMHLHNYLFHK</sequence>
<proteinExistence type="predicted"/>
<dbReference type="AlphaFoldDB" id="A0A371GW12"/>
<dbReference type="EMBL" id="QJKJ01004299">
    <property type="protein sequence ID" value="RDX94734.1"/>
    <property type="molecule type" value="Genomic_DNA"/>
</dbReference>
<evidence type="ECO:0000313" key="1">
    <source>
        <dbReference type="EMBL" id="RDX94734.1"/>
    </source>
</evidence>
<feature type="non-terminal residue" evidence="1">
    <location>
        <position position="1"/>
    </location>
</feature>
<keyword evidence="2" id="KW-1185">Reference proteome</keyword>
<accession>A0A371GW12</accession>
<dbReference type="Proteomes" id="UP000257109">
    <property type="component" value="Unassembled WGS sequence"/>
</dbReference>
<organism evidence="1 2">
    <name type="scientific">Mucuna pruriens</name>
    <name type="common">Velvet bean</name>
    <name type="synonym">Dolichos pruriens</name>
    <dbReference type="NCBI Taxonomy" id="157652"/>
    <lineage>
        <taxon>Eukaryota</taxon>
        <taxon>Viridiplantae</taxon>
        <taxon>Streptophyta</taxon>
        <taxon>Embryophyta</taxon>
        <taxon>Tracheophyta</taxon>
        <taxon>Spermatophyta</taxon>
        <taxon>Magnoliopsida</taxon>
        <taxon>eudicotyledons</taxon>
        <taxon>Gunneridae</taxon>
        <taxon>Pentapetalae</taxon>
        <taxon>rosids</taxon>
        <taxon>fabids</taxon>
        <taxon>Fabales</taxon>
        <taxon>Fabaceae</taxon>
        <taxon>Papilionoideae</taxon>
        <taxon>50 kb inversion clade</taxon>
        <taxon>NPAAA clade</taxon>
        <taxon>indigoferoid/millettioid clade</taxon>
        <taxon>Phaseoleae</taxon>
        <taxon>Mucuna</taxon>
    </lineage>
</organism>
<name>A0A371GW12_MUCPR</name>
<comment type="caution">
    <text evidence="1">The sequence shown here is derived from an EMBL/GenBank/DDBJ whole genome shotgun (WGS) entry which is preliminary data.</text>
</comment>
<evidence type="ECO:0000313" key="2">
    <source>
        <dbReference type="Proteomes" id="UP000257109"/>
    </source>
</evidence>
<evidence type="ECO:0008006" key="3">
    <source>
        <dbReference type="Google" id="ProtNLM"/>
    </source>
</evidence>
<reference evidence="1" key="1">
    <citation type="submission" date="2018-05" db="EMBL/GenBank/DDBJ databases">
        <title>Draft genome of Mucuna pruriens seed.</title>
        <authorList>
            <person name="Nnadi N.E."/>
            <person name="Vos R."/>
            <person name="Hasami M.H."/>
            <person name="Devisetty U.K."/>
            <person name="Aguiy J.C."/>
        </authorList>
    </citation>
    <scope>NUCLEOTIDE SEQUENCE [LARGE SCALE GENOMIC DNA]</scope>
    <source>
        <strain evidence="1">JCA_2017</strain>
    </source>
</reference>
<gene>
    <name evidence="1" type="ORF">CR513_22856</name>
</gene>
<protein>
    <recommendedName>
        <fullName evidence="3">Integrase catalytic domain-containing protein</fullName>
    </recommendedName>
</protein>